<evidence type="ECO:0000256" key="1">
    <source>
        <dbReference type="SAM" id="MobiDB-lite"/>
    </source>
</evidence>
<sequence>MVIKAQSDRYRVVGNAVGLPRSLYFSRDISVARLTNERQLLLGTAAAVVYEQPGNNFLPCPGHYCLRHQHPIPPPPPLPLPPPPPSPPTHCYLPPPSPSSSPLASAKANDLPCNTDSLYDRFEH</sequence>
<dbReference type="Proteomes" id="UP001432146">
    <property type="component" value="Unassembled WGS sequence"/>
</dbReference>
<accession>A0AAW1A4M4</accession>
<name>A0AAW1A4M4_9HYME</name>
<gene>
    <name evidence="2" type="ORF">QLX08_003919</name>
</gene>
<dbReference type="EMBL" id="JAWNGG020000059">
    <property type="protein sequence ID" value="KAK9304851.1"/>
    <property type="molecule type" value="Genomic_DNA"/>
</dbReference>
<reference evidence="2 3" key="1">
    <citation type="submission" date="2024-05" db="EMBL/GenBank/DDBJ databases">
        <title>The nuclear and mitochondrial genome assemblies of Tetragonisca angustula (Apidae: Meliponini), a tiny yet remarkable pollinator in the Neotropics.</title>
        <authorList>
            <person name="Ferrari R."/>
            <person name="Ricardo P.C."/>
            <person name="Dias F.C."/>
            <person name="Araujo N.S."/>
            <person name="Soares D.O."/>
            <person name="Zhou Q.-S."/>
            <person name="Zhu C.-D."/>
            <person name="Coutinho L."/>
            <person name="Airas M.C."/>
            <person name="Batista T.M."/>
        </authorList>
    </citation>
    <scope>NUCLEOTIDE SEQUENCE [LARGE SCALE GENOMIC DNA]</scope>
    <source>
        <strain evidence="2">ASF017062</strain>
        <tissue evidence="2">Abdomen</tissue>
    </source>
</reference>
<evidence type="ECO:0000313" key="3">
    <source>
        <dbReference type="Proteomes" id="UP001432146"/>
    </source>
</evidence>
<feature type="compositionally biased region" description="Pro residues" evidence="1">
    <location>
        <begin position="71"/>
        <end position="99"/>
    </location>
</feature>
<protein>
    <submittedName>
        <fullName evidence="2">Uncharacterized protein</fullName>
    </submittedName>
</protein>
<evidence type="ECO:0000313" key="2">
    <source>
        <dbReference type="EMBL" id="KAK9304851.1"/>
    </source>
</evidence>
<keyword evidence="3" id="KW-1185">Reference proteome</keyword>
<proteinExistence type="predicted"/>
<dbReference type="AlphaFoldDB" id="A0AAW1A4M4"/>
<organism evidence="2 3">
    <name type="scientific">Tetragonisca angustula</name>
    <dbReference type="NCBI Taxonomy" id="166442"/>
    <lineage>
        <taxon>Eukaryota</taxon>
        <taxon>Metazoa</taxon>
        <taxon>Ecdysozoa</taxon>
        <taxon>Arthropoda</taxon>
        <taxon>Hexapoda</taxon>
        <taxon>Insecta</taxon>
        <taxon>Pterygota</taxon>
        <taxon>Neoptera</taxon>
        <taxon>Endopterygota</taxon>
        <taxon>Hymenoptera</taxon>
        <taxon>Apocrita</taxon>
        <taxon>Aculeata</taxon>
        <taxon>Apoidea</taxon>
        <taxon>Anthophila</taxon>
        <taxon>Apidae</taxon>
        <taxon>Tetragonisca</taxon>
    </lineage>
</organism>
<comment type="caution">
    <text evidence="2">The sequence shown here is derived from an EMBL/GenBank/DDBJ whole genome shotgun (WGS) entry which is preliminary data.</text>
</comment>
<feature type="region of interest" description="Disordered" evidence="1">
    <location>
        <begin position="71"/>
        <end position="111"/>
    </location>
</feature>